<reference evidence="3" key="1">
    <citation type="submission" date="2022-08" db="EMBL/GenBank/DDBJ databases">
        <authorList>
            <person name="Marques A."/>
        </authorList>
    </citation>
    <scope>NUCLEOTIDE SEQUENCE</scope>
    <source>
        <strain evidence="3">RhyPub2mFocal</strain>
        <tissue evidence="3">Leaves</tissue>
    </source>
</reference>
<evidence type="ECO:0000256" key="1">
    <source>
        <dbReference type="SAM" id="MobiDB-lite"/>
    </source>
</evidence>
<dbReference type="Pfam" id="PF21539">
    <property type="entry name" value="Med15_C"/>
    <property type="match status" value="1"/>
</dbReference>
<feature type="compositionally biased region" description="Polar residues" evidence="1">
    <location>
        <begin position="219"/>
        <end position="232"/>
    </location>
</feature>
<dbReference type="EMBL" id="JAMFTS010000004">
    <property type="protein sequence ID" value="KAJ4762812.1"/>
    <property type="molecule type" value="Genomic_DNA"/>
</dbReference>
<feature type="domain" description="ARC105/Med15 mediator subunit C-terminal" evidence="2">
    <location>
        <begin position="546"/>
        <end position="621"/>
    </location>
</feature>
<dbReference type="PANTHER" id="PTHR33137">
    <property type="entry name" value="MEDIATOR OF RNA POLYMERASE II TRANSCRIPTION SUBUNIT 15A-RELATED"/>
    <property type="match status" value="1"/>
</dbReference>
<accession>A0AAV8D8Z8</accession>
<comment type="caution">
    <text evidence="3">The sequence shown here is derived from an EMBL/GenBank/DDBJ whole genome shotgun (WGS) entry which is preliminary data.</text>
</comment>
<sequence>MPLMAFGTFPSSLRASTRFHASKKVSKYPGYSAVLNPTIPMKRKNNVMDLQQQQLQRQQNRNAIDPQRQQQHPQQQQRVLQNVASSSASMDSTAQTGHHLRDIQEEIYQRIKYLKYMYFNDLKEVYQKHSVDLSQADHILPPNAIGREDEWIEGMKKFKLGLEDIMGVLQLNKHNIPISLKSTLPLYEKNIAAILQNFKKAAQQQTCRRAPDEQHLSLPPQSQPGLHSQKNQPLQMDNHLNQLWQQLSNSPTPQFNKLRMPIVIQQRMQNALQSDQLQASGMGFGSLQGCSMGPTMKGAMNPPQMAGCGQMGQPQAGSLAVGTPRLSATPLLAEFTSPKAREGTNLSTQVPETEKPIEKLAYLMRTMPHNQLSAAAKDIASVAALVDRIAGSAPGNGSRAAIGNDLLTMTKCQLQAKNLIHPDVGAGTSVGASPSTKKMKRDTRAMSLDSNNNYGFSPESDSVTENLKASIPNTSELQSAATSLSKGLKSKMRNALLEEICEINVRLIDTELTLKEEDADSIAESDETILVKCTYNAVSLSPGLRAHFTSFQLSPILPLKLLIPAGYPKCSPVILNKPLDEERDVDNFSTRARSKFDIAIKDLSQPMSLKEIAVTWDTCARKVIQEYAAQVAGRSFSSRMIKWQTINPDDPYVIV</sequence>
<dbReference type="PANTHER" id="PTHR33137:SF4">
    <property type="entry name" value="MEDIATOR OF RNA POLYMERASE II TRANSCRIPTION SUBUNIT 15A-RELATED"/>
    <property type="match status" value="1"/>
</dbReference>
<dbReference type="GO" id="GO:0003713">
    <property type="term" value="F:transcription coactivator activity"/>
    <property type="evidence" value="ECO:0007669"/>
    <property type="project" value="InterPro"/>
</dbReference>
<gene>
    <name evidence="3" type="ORF">LUZ62_073187</name>
</gene>
<dbReference type="AlphaFoldDB" id="A0AAV8D8Z8"/>
<dbReference type="GO" id="GO:0031490">
    <property type="term" value="F:chromatin DNA binding"/>
    <property type="evidence" value="ECO:0007669"/>
    <property type="project" value="InterPro"/>
</dbReference>
<feature type="region of interest" description="Disordered" evidence="1">
    <location>
        <begin position="53"/>
        <end position="97"/>
    </location>
</feature>
<evidence type="ECO:0000313" key="4">
    <source>
        <dbReference type="Proteomes" id="UP001140206"/>
    </source>
</evidence>
<proteinExistence type="predicted"/>
<feature type="compositionally biased region" description="Polar residues" evidence="1">
    <location>
        <begin position="79"/>
        <end position="96"/>
    </location>
</feature>
<evidence type="ECO:0000259" key="2">
    <source>
        <dbReference type="Pfam" id="PF21539"/>
    </source>
</evidence>
<dbReference type="InterPro" id="IPR048386">
    <property type="entry name" value="Med15_C"/>
</dbReference>
<feature type="compositionally biased region" description="Low complexity" evidence="1">
    <location>
        <begin position="53"/>
        <end position="78"/>
    </location>
</feature>
<dbReference type="Proteomes" id="UP001140206">
    <property type="component" value="Chromosome 4"/>
</dbReference>
<evidence type="ECO:0000313" key="3">
    <source>
        <dbReference type="EMBL" id="KAJ4762812.1"/>
    </source>
</evidence>
<keyword evidence="4" id="KW-1185">Reference proteome</keyword>
<dbReference type="InterPro" id="IPR044661">
    <property type="entry name" value="MED15a/b/c-like"/>
</dbReference>
<name>A0AAV8D8Z8_9POAL</name>
<feature type="region of interest" description="Disordered" evidence="1">
    <location>
        <begin position="205"/>
        <end position="232"/>
    </location>
</feature>
<organism evidence="3 4">
    <name type="scientific">Rhynchospora pubera</name>
    <dbReference type="NCBI Taxonomy" id="906938"/>
    <lineage>
        <taxon>Eukaryota</taxon>
        <taxon>Viridiplantae</taxon>
        <taxon>Streptophyta</taxon>
        <taxon>Embryophyta</taxon>
        <taxon>Tracheophyta</taxon>
        <taxon>Spermatophyta</taxon>
        <taxon>Magnoliopsida</taxon>
        <taxon>Liliopsida</taxon>
        <taxon>Poales</taxon>
        <taxon>Cyperaceae</taxon>
        <taxon>Cyperoideae</taxon>
        <taxon>Rhynchosporeae</taxon>
        <taxon>Rhynchospora</taxon>
    </lineage>
</organism>
<protein>
    <submittedName>
        <fullName evidence="3">Mediator of RNA polymerase II transcription subunit 15a</fullName>
    </submittedName>
</protein>